<proteinExistence type="predicted"/>
<reference evidence="2" key="1">
    <citation type="submission" date="2021-01" db="EMBL/GenBank/DDBJ databases">
        <title>Whole genome shotgun sequence of Sphaerimonospora thailandensis NBRC 107569.</title>
        <authorList>
            <person name="Komaki H."/>
            <person name="Tamura T."/>
        </authorList>
    </citation>
    <scope>NUCLEOTIDE SEQUENCE</scope>
    <source>
        <strain evidence="2">NBRC 107569</strain>
    </source>
</reference>
<accession>A0A8J3R5B7</accession>
<sequence>MAPLPAEGLYLVGQLIGPVLFVTGVMFLAKILRIRTVSP</sequence>
<keyword evidence="1" id="KW-0472">Membrane</keyword>
<comment type="caution">
    <text evidence="2">The sequence shown here is derived from an EMBL/GenBank/DDBJ whole genome shotgun (WGS) entry which is preliminary data.</text>
</comment>
<keyword evidence="3" id="KW-1185">Reference proteome</keyword>
<protein>
    <submittedName>
        <fullName evidence="2">Uncharacterized protein</fullName>
    </submittedName>
</protein>
<dbReference type="AlphaFoldDB" id="A0A8J3R5B7"/>
<name>A0A8J3R5B7_9ACTN</name>
<dbReference type="Proteomes" id="UP000610966">
    <property type="component" value="Unassembled WGS sequence"/>
</dbReference>
<dbReference type="EMBL" id="BOOG01000007">
    <property type="protein sequence ID" value="GIH68264.1"/>
    <property type="molecule type" value="Genomic_DNA"/>
</dbReference>
<gene>
    <name evidence="2" type="ORF">Mth01_05170</name>
</gene>
<evidence type="ECO:0000256" key="1">
    <source>
        <dbReference type="SAM" id="Phobius"/>
    </source>
</evidence>
<organism evidence="2 3">
    <name type="scientific">Sphaerimonospora thailandensis</name>
    <dbReference type="NCBI Taxonomy" id="795644"/>
    <lineage>
        <taxon>Bacteria</taxon>
        <taxon>Bacillati</taxon>
        <taxon>Actinomycetota</taxon>
        <taxon>Actinomycetes</taxon>
        <taxon>Streptosporangiales</taxon>
        <taxon>Streptosporangiaceae</taxon>
        <taxon>Sphaerimonospora</taxon>
    </lineage>
</organism>
<evidence type="ECO:0000313" key="2">
    <source>
        <dbReference type="EMBL" id="GIH68264.1"/>
    </source>
</evidence>
<keyword evidence="1" id="KW-0812">Transmembrane</keyword>
<evidence type="ECO:0000313" key="3">
    <source>
        <dbReference type="Proteomes" id="UP000610966"/>
    </source>
</evidence>
<feature type="transmembrane region" description="Helical" evidence="1">
    <location>
        <begin position="12"/>
        <end position="32"/>
    </location>
</feature>
<keyword evidence="1" id="KW-1133">Transmembrane helix</keyword>